<evidence type="ECO:0000313" key="2">
    <source>
        <dbReference type="EMBL" id="KAK1754673.1"/>
    </source>
</evidence>
<dbReference type="EMBL" id="MU839835">
    <property type="protein sequence ID" value="KAK1754673.1"/>
    <property type="molecule type" value="Genomic_DNA"/>
</dbReference>
<reference evidence="2" key="1">
    <citation type="submission" date="2023-06" db="EMBL/GenBank/DDBJ databases">
        <title>Genome-scale phylogeny and comparative genomics of the fungal order Sordariales.</title>
        <authorList>
            <consortium name="Lawrence Berkeley National Laboratory"/>
            <person name="Hensen N."/>
            <person name="Bonometti L."/>
            <person name="Westerberg I."/>
            <person name="Brannstrom I.O."/>
            <person name="Guillou S."/>
            <person name="Cros-Aarteil S."/>
            <person name="Calhoun S."/>
            <person name="Haridas S."/>
            <person name="Kuo A."/>
            <person name="Mondo S."/>
            <person name="Pangilinan J."/>
            <person name="Riley R."/>
            <person name="Labutti K."/>
            <person name="Andreopoulos B."/>
            <person name="Lipzen A."/>
            <person name="Chen C."/>
            <person name="Yanf M."/>
            <person name="Daum C."/>
            <person name="Ng V."/>
            <person name="Clum A."/>
            <person name="Steindorff A."/>
            <person name="Ohm R."/>
            <person name="Martin F."/>
            <person name="Silar P."/>
            <person name="Natvig D."/>
            <person name="Lalanne C."/>
            <person name="Gautier V."/>
            <person name="Ament-Velasquez S.L."/>
            <person name="Kruys A."/>
            <person name="Hutchinson M.I."/>
            <person name="Powell A.J."/>
            <person name="Barry K."/>
            <person name="Miller A.N."/>
            <person name="Grigoriev I.V."/>
            <person name="Debuchy R."/>
            <person name="Gladieux P."/>
            <person name="Thoren M.H."/>
            <person name="Johannesson H."/>
        </authorList>
    </citation>
    <scope>NUCLEOTIDE SEQUENCE</scope>
    <source>
        <strain evidence="2">PSN4</strain>
    </source>
</reference>
<protein>
    <submittedName>
        <fullName evidence="2">Uncharacterized protein</fullName>
    </submittedName>
</protein>
<evidence type="ECO:0000256" key="1">
    <source>
        <dbReference type="SAM" id="Phobius"/>
    </source>
</evidence>
<accession>A0AAJ0BAF7</accession>
<dbReference type="AlphaFoldDB" id="A0AAJ0BAF7"/>
<gene>
    <name evidence="2" type="ORF">QBC47DRAFT_223578</name>
</gene>
<dbReference type="Proteomes" id="UP001239445">
    <property type="component" value="Unassembled WGS sequence"/>
</dbReference>
<sequence length="92" mass="10315">MQDCETSQKPFILERVLSGLDWGTGGRFDLVTPHTFLFPFLPLFFLPYPPSTYPEDISLTIMPPLLWHGCALCCVVLCCVVLCCVVEMISAM</sequence>
<keyword evidence="1" id="KW-0472">Membrane</keyword>
<keyword evidence="1" id="KW-1133">Transmembrane helix</keyword>
<feature type="transmembrane region" description="Helical" evidence="1">
    <location>
        <begin position="66"/>
        <end position="89"/>
    </location>
</feature>
<evidence type="ECO:0000313" key="3">
    <source>
        <dbReference type="Proteomes" id="UP001239445"/>
    </source>
</evidence>
<name>A0AAJ0BAF7_9PEZI</name>
<keyword evidence="3" id="KW-1185">Reference proteome</keyword>
<organism evidence="2 3">
    <name type="scientific">Echria macrotheca</name>
    <dbReference type="NCBI Taxonomy" id="438768"/>
    <lineage>
        <taxon>Eukaryota</taxon>
        <taxon>Fungi</taxon>
        <taxon>Dikarya</taxon>
        <taxon>Ascomycota</taxon>
        <taxon>Pezizomycotina</taxon>
        <taxon>Sordariomycetes</taxon>
        <taxon>Sordariomycetidae</taxon>
        <taxon>Sordariales</taxon>
        <taxon>Schizotheciaceae</taxon>
        <taxon>Echria</taxon>
    </lineage>
</organism>
<comment type="caution">
    <text evidence="2">The sequence shown here is derived from an EMBL/GenBank/DDBJ whole genome shotgun (WGS) entry which is preliminary data.</text>
</comment>
<keyword evidence="1" id="KW-0812">Transmembrane</keyword>
<proteinExistence type="predicted"/>
<feature type="transmembrane region" description="Helical" evidence="1">
    <location>
        <begin position="28"/>
        <end position="46"/>
    </location>
</feature>